<gene>
    <name evidence="1" type="ORF">H9650_07665</name>
</gene>
<evidence type="ECO:0000313" key="1">
    <source>
        <dbReference type="EMBL" id="MBD7943994.1"/>
    </source>
</evidence>
<dbReference type="Pfam" id="PF17261">
    <property type="entry name" value="DUF5327"/>
    <property type="match status" value="1"/>
</dbReference>
<comment type="caution">
    <text evidence="1">The sequence shown here is derived from an EMBL/GenBank/DDBJ whole genome shotgun (WGS) entry which is preliminary data.</text>
</comment>
<accession>A0ABR8R8E3</accession>
<proteinExistence type="predicted"/>
<protein>
    <submittedName>
        <fullName evidence="1">YwdI family protein</fullName>
    </submittedName>
</protein>
<name>A0ABR8R8E3_9BACI</name>
<evidence type="ECO:0000313" key="2">
    <source>
        <dbReference type="Proteomes" id="UP000640786"/>
    </source>
</evidence>
<reference evidence="1 2" key="1">
    <citation type="submission" date="2020-08" db="EMBL/GenBank/DDBJ databases">
        <title>A Genomic Blueprint of the Chicken Gut Microbiome.</title>
        <authorList>
            <person name="Gilroy R."/>
            <person name="Ravi A."/>
            <person name="Getino M."/>
            <person name="Pursley I."/>
            <person name="Horton D.L."/>
            <person name="Alikhan N.-F."/>
            <person name="Baker D."/>
            <person name="Gharbi K."/>
            <person name="Hall N."/>
            <person name="Watson M."/>
            <person name="Adriaenssens E.M."/>
            <person name="Foster-Nyarko E."/>
            <person name="Jarju S."/>
            <person name="Secka A."/>
            <person name="Antonio M."/>
            <person name="Oren A."/>
            <person name="Chaudhuri R."/>
            <person name="La Ragione R.M."/>
            <person name="Hildebrand F."/>
            <person name="Pallen M.J."/>
        </authorList>
    </citation>
    <scope>NUCLEOTIDE SEQUENCE [LARGE SCALE GENOMIC DNA]</scope>
    <source>
        <strain evidence="1 2">Sa2BUA9</strain>
    </source>
</reference>
<sequence>MISNRQILLQIEKQLQEAKAVSGDQSIRESLAAIKALCDVALTVPLSESPNVHVPSTMMVTKSNVLTAPSTTLKEEDANGESLFDF</sequence>
<keyword evidence="2" id="KW-1185">Reference proteome</keyword>
<dbReference type="RefSeq" id="WP_144539801.1">
    <property type="nucleotide sequence ID" value="NZ_JACSQO010000003.1"/>
</dbReference>
<dbReference type="InterPro" id="IPR035218">
    <property type="entry name" value="DUF5327"/>
</dbReference>
<dbReference type="EMBL" id="JACSQO010000003">
    <property type="protein sequence ID" value="MBD7943994.1"/>
    <property type="molecule type" value="Genomic_DNA"/>
</dbReference>
<organism evidence="1 2">
    <name type="scientific">Psychrobacillus faecigallinarum</name>
    <dbReference type="NCBI Taxonomy" id="2762235"/>
    <lineage>
        <taxon>Bacteria</taxon>
        <taxon>Bacillati</taxon>
        <taxon>Bacillota</taxon>
        <taxon>Bacilli</taxon>
        <taxon>Bacillales</taxon>
        <taxon>Bacillaceae</taxon>
        <taxon>Psychrobacillus</taxon>
    </lineage>
</organism>
<dbReference type="Proteomes" id="UP000640786">
    <property type="component" value="Unassembled WGS sequence"/>
</dbReference>